<proteinExistence type="inferred from homology"/>
<dbReference type="HOGENOM" id="CLU_971104_0_0_1"/>
<dbReference type="OMA" id="CPPLREW"/>
<accession>A2YDZ1</accession>
<evidence type="ECO:0000256" key="1">
    <source>
        <dbReference type="ARBA" id="ARBA00008773"/>
    </source>
</evidence>
<name>A2YDZ1_ORYSI</name>
<gene>
    <name evidence="5" type="ORF">OsI_23334</name>
</gene>
<dbReference type="GO" id="GO:0005975">
    <property type="term" value="P:carbohydrate metabolic process"/>
    <property type="evidence" value="ECO:0007669"/>
    <property type="project" value="InterPro"/>
</dbReference>
<evidence type="ECO:0000256" key="4">
    <source>
        <dbReference type="RuleBase" id="RU004335"/>
    </source>
</evidence>
<sequence>MAVSSMLSSLRVGRVWLYDADPANTGVELVVGVPDECLAAVSTPCGATSWVRSVIQPGLPATKIAVLTVGNECLHEALAQLGLDKQVVITTTHNLGVLATSYPPSSAYFHKDLLPLLCPILDFHARTGSLFLVYAYPSPMPRTPPASSSTLRRSPQAASHRHRLGRLLRAHRVPLEEGIDLAAAVVHEGSGCYVLAVPRREHRGGRSRRHCCPPLREWLQLVMTARLSSPLSSATPAVLAISSVATSSSLGNRCRPVPLRHHNHPAFHLHALSTPAKGGLDDDEDDG</sequence>
<keyword evidence="2" id="KW-0378">Hydrolase</keyword>
<organism evidence="5 6">
    <name type="scientific">Oryza sativa subsp. indica</name>
    <name type="common">Rice</name>
    <dbReference type="NCBI Taxonomy" id="39946"/>
    <lineage>
        <taxon>Eukaryota</taxon>
        <taxon>Viridiplantae</taxon>
        <taxon>Streptophyta</taxon>
        <taxon>Embryophyta</taxon>
        <taxon>Tracheophyta</taxon>
        <taxon>Spermatophyta</taxon>
        <taxon>Magnoliopsida</taxon>
        <taxon>Liliopsida</taxon>
        <taxon>Poales</taxon>
        <taxon>Poaceae</taxon>
        <taxon>BOP clade</taxon>
        <taxon>Oryzoideae</taxon>
        <taxon>Oryzeae</taxon>
        <taxon>Oryzinae</taxon>
        <taxon>Oryza</taxon>
        <taxon>Oryza sativa</taxon>
    </lineage>
</organism>
<dbReference type="PANTHER" id="PTHR32227">
    <property type="entry name" value="GLUCAN ENDO-1,3-BETA-GLUCOSIDASE BG1-RELATED-RELATED"/>
    <property type="match status" value="1"/>
</dbReference>
<keyword evidence="6" id="KW-1185">Reference proteome</keyword>
<dbReference type="InterPro" id="IPR044965">
    <property type="entry name" value="Glyco_hydro_17_plant"/>
</dbReference>
<keyword evidence="3" id="KW-0326">Glycosidase</keyword>
<comment type="similarity">
    <text evidence="1 4">Belongs to the glycosyl hydrolase 17 family.</text>
</comment>
<dbReference type="InterPro" id="IPR000490">
    <property type="entry name" value="Glyco_hydro_17"/>
</dbReference>
<dbReference type="Gene3D" id="3.20.20.80">
    <property type="entry name" value="Glycosidases"/>
    <property type="match status" value="1"/>
</dbReference>
<dbReference type="GO" id="GO:0004553">
    <property type="term" value="F:hydrolase activity, hydrolyzing O-glycosyl compounds"/>
    <property type="evidence" value="ECO:0007669"/>
    <property type="project" value="InterPro"/>
</dbReference>
<protein>
    <submittedName>
        <fullName evidence="5">Uncharacterized protein</fullName>
    </submittedName>
</protein>
<dbReference type="EMBL" id="CM000131">
    <property type="protein sequence ID" value="EAZ01302.1"/>
    <property type="molecule type" value="Genomic_DNA"/>
</dbReference>
<reference evidence="5 6" key="1">
    <citation type="journal article" date="2005" name="PLoS Biol.">
        <title>The genomes of Oryza sativa: a history of duplications.</title>
        <authorList>
            <person name="Yu J."/>
            <person name="Wang J."/>
            <person name="Lin W."/>
            <person name="Li S."/>
            <person name="Li H."/>
            <person name="Zhou J."/>
            <person name="Ni P."/>
            <person name="Dong W."/>
            <person name="Hu S."/>
            <person name="Zeng C."/>
            <person name="Zhang J."/>
            <person name="Zhang Y."/>
            <person name="Li R."/>
            <person name="Xu Z."/>
            <person name="Li S."/>
            <person name="Li X."/>
            <person name="Zheng H."/>
            <person name="Cong L."/>
            <person name="Lin L."/>
            <person name="Yin J."/>
            <person name="Geng J."/>
            <person name="Li G."/>
            <person name="Shi J."/>
            <person name="Liu J."/>
            <person name="Lv H."/>
            <person name="Li J."/>
            <person name="Wang J."/>
            <person name="Deng Y."/>
            <person name="Ran L."/>
            <person name="Shi X."/>
            <person name="Wang X."/>
            <person name="Wu Q."/>
            <person name="Li C."/>
            <person name="Ren X."/>
            <person name="Wang J."/>
            <person name="Wang X."/>
            <person name="Li D."/>
            <person name="Liu D."/>
            <person name="Zhang X."/>
            <person name="Ji Z."/>
            <person name="Zhao W."/>
            <person name="Sun Y."/>
            <person name="Zhang Z."/>
            <person name="Bao J."/>
            <person name="Han Y."/>
            <person name="Dong L."/>
            <person name="Ji J."/>
            <person name="Chen P."/>
            <person name="Wu S."/>
            <person name="Liu J."/>
            <person name="Xiao Y."/>
            <person name="Bu D."/>
            <person name="Tan J."/>
            <person name="Yang L."/>
            <person name="Ye C."/>
            <person name="Zhang J."/>
            <person name="Xu J."/>
            <person name="Zhou Y."/>
            <person name="Yu Y."/>
            <person name="Zhang B."/>
            <person name="Zhuang S."/>
            <person name="Wei H."/>
            <person name="Liu B."/>
            <person name="Lei M."/>
            <person name="Yu H."/>
            <person name="Li Y."/>
            <person name="Xu H."/>
            <person name="Wei S."/>
            <person name="He X."/>
            <person name="Fang L."/>
            <person name="Zhang Z."/>
            <person name="Zhang Y."/>
            <person name="Huang X."/>
            <person name="Su Z."/>
            <person name="Tong W."/>
            <person name="Li J."/>
            <person name="Tong Z."/>
            <person name="Li S."/>
            <person name="Ye J."/>
            <person name="Wang L."/>
            <person name="Fang L."/>
            <person name="Lei T."/>
            <person name="Chen C."/>
            <person name="Chen H."/>
            <person name="Xu Z."/>
            <person name="Li H."/>
            <person name="Huang H."/>
            <person name="Zhang F."/>
            <person name="Xu H."/>
            <person name="Li N."/>
            <person name="Zhao C."/>
            <person name="Li S."/>
            <person name="Dong L."/>
            <person name="Huang Y."/>
            <person name="Li L."/>
            <person name="Xi Y."/>
            <person name="Qi Q."/>
            <person name="Li W."/>
            <person name="Zhang B."/>
            <person name="Hu W."/>
            <person name="Zhang Y."/>
            <person name="Tian X."/>
            <person name="Jiao Y."/>
            <person name="Liang X."/>
            <person name="Jin J."/>
            <person name="Gao L."/>
            <person name="Zheng W."/>
            <person name="Hao B."/>
            <person name="Liu S."/>
            <person name="Wang W."/>
            <person name="Yuan L."/>
            <person name="Cao M."/>
            <person name="McDermott J."/>
            <person name="Samudrala R."/>
            <person name="Wang J."/>
            <person name="Wong G.K."/>
            <person name="Yang H."/>
        </authorList>
    </citation>
    <scope>NUCLEOTIDE SEQUENCE [LARGE SCALE GENOMIC DNA]</scope>
    <source>
        <strain evidence="6">cv. 93-11</strain>
    </source>
</reference>
<dbReference type="AlphaFoldDB" id="A2YDZ1"/>
<evidence type="ECO:0000313" key="6">
    <source>
        <dbReference type="Proteomes" id="UP000007015"/>
    </source>
</evidence>
<dbReference type="SUPFAM" id="SSF51445">
    <property type="entry name" value="(Trans)glycosidases"/>
    <property type="match status" value="1"/>
</dbReference>
<dbReference type="InterPro" id="IPR017853">
    <property type="entry name" value="GH"/>
</dbReference>
<evidence type="ECO:0000256" key="2">
    <source>
        <dbReference type="ARBA" id="ARBA00022801"/>
    </source>
</evidence>
<dbReference type="STRING" id="39946.A2YDZ1"/>
<dbReference type="Proteomes" id="UP000007015">
    <property type="component" value="Chromosome 6"/>
</dbReference>
<dbReference type="Gramene" id="BGIOSGA023074-TA">
    <property type="protein sequence ID" value="BGIOSGA023074-PA"/>
    <property type="gene ID" value="BGIOSGA023074"/>
</dbReference>
<evidence type="ECO:0000313" key="5">
    <source>
        <dbReference type="EMBL" id="EAZ01302.1"/>
    </source>
</evidence>
<dbReference type="Pfam" id="PF00332">
    <property type="entry name" value="Glyco_hydro_17"/>
    <property type="match status" value="1"/>
</dbReference>
<evidence type="ECO:0000256" key="3">
    <source>
        <dbReference type="ARBA" id="ARBA00023295"/>
    </source>
</evidence>